<dbReference type="InterPro" id="IPR003779">
    <property type="entry name" value="CMD-like"/>
</dbReference>
<dbReference type="SUPFAM" id="SSF69118">
    <property type="entry name" value="AhpD-like"/>
    <property type="match status" value="1"/>
</dbReference>
<dbReference type="InterPro" id="IPR004675">
    <property type="entry name" value="AhpD_core"/>
</dbReference>
<evidence type="ECO:0000313" key="2">
    <source>
        <dbReference type="EMBL" id="AGY60744.1"/>
    </source>
</evidence>
<organism evidence="2 3">
    <name type="scientific">Gloeobacter kilaueensis (strain ATCC BAA-2537 / CCAP 1431/1 / ULC 316 / JS1)</name>
    <dbReference type="NCBI Taxonomy" id="1183438"/>
    <lineage>
        <taxon>Bacteria</taxon>
        <taxon>Bacillati</taxon>
        <taxon>Cyanobacteriota</taxon>
        <taxon>Cyanophyceae</taxon>
        <taxon>Gloeobacterales</taxon>
        <taxon>Gloeobacteraceae</taxon>
        <taxon>Gloeobacter</taxon>
    </lineage>
</organism>
<dbReference type="PANTHER" id="PTHR34846">
    <property type="entry name" value="4-CARBOXYMUCONOLACTONE DECARBOXYLASE FAMILY PROTEIN (AFU_ORTHOLOGUE AFUA_6G11590)"/>
    <property type="match status" value="1"/>
</dbReference>
<dbReference type="NCBIfam" id="TIGR00778">
    <property type="entry name" value="ahpD_dom"/>
    <property type="match status" value="1"/>
</dbReference>
<protein>
    <recommendedName>
        <fullName evidence="1">Carboxymuconolactone decarboxylase-like domain-containing protein</fullName>
    </recommendedName>
</protein>
<dbReference type="EMBL" id="CP003587">
    <property type="protein sequence ID" value="AGY60744.1"/>
    <property type="molecule type" value="Genomic_DNA"/>
</dbReference>
<name>U5QSU4_GLOK1</name>
<dbReference type="Pfam" id="PF02627">
    <property type="entry name" value="CMD"/>
    <property type="match status" value="1"/>
</dbReference>
<dbReference type="Gene3D" id="1.20.1290.10">
    <property type="entry name" value="AhpD-like"/>
    <property type="match status" value="1"/>
</dbReference>
<dbReference type="PANTHER" id="PTHR34846:SF10">
    <property type="entry name" value="CYTOPLASMIC PROTEIN"/>
    <property type="match status" value="1"/>
</dbReference>
<evidence type="ECO:0000313" key="3">
    <source>
        <dbReference type="Proteomes" id="UP000017396"/>
    </source>
</evidence>
<dbReference type="AlphaFoldDB" id="U5QSU4"/>
<dbReference type="KEGG" id="glj:GKIL_4498"/>
<proteinExistence type="predicted"/>
<sequence>MRIPPVEPENADKQLKTVYDAIRKQYGTELNPLKVLAHRPQIMRAVMNLYGAIHAHSETVTDELKELISLRIAQINGCRDYCVPMHTFMLHKQGTDEEKIRNLTRAATSPLFSEAEKVAIEYAERITVPSTTVTEGLFERLKEHYSEDDIVELTAVIGTLNFWTKVIDALEIPLDDVFKHQPVSQPS</sequence>
<dbReference type="Proteomes" id="UP000017396">
    <property type="component" value="Chromosome"/>
</dbReference>
<reference evidence="2 3" key="1">
    <citation type="journal article" date="2013" name="PLoS ONE">
        <title>Cultivation and Complete Genome Sequencing of Gloeobacter kilaueensis sp. nov., from a Lava Cave in Kilauea Caldera, Hawai'i.</title>
        <authorList>
            <person name="Saw J.H."/>
            <person name="Schatz M."/>
            <person name="Brown M.V."/>
            <person name="Kunkel D.D."/>
            <person name="Foster J.S."/>
            <person name="Shick H."/>
            <person name="Christensen S."/>
            <person name="Hou S."/>
            <person name="Wan X."/>
            <person name="Donachie S.P."/>
        </authorList>
    </citation>
    <scope>NUCLEOTIDE SEQUENCE [LARGE SCALE GENOMIC DNA]</scope>
    <source>
        <strain evidence="3">JS</strain>
    </source>
</reference>
<dbReference type="eggNOG" id="COG2128">
    <property type="taxonomic scope" value="Bacteria"/>
</dbReference>
<keyword evidence="3" id="KW-1185">Reference proteome</keyword>
<dbReference type="HOGENOM" id="CLU_082760_7_0_3"/>
<accession>U5QSU4</accession>
<dbReference type="GO" id="GO:0051920">
    <property type="term" value="F:peroxiredoxin activity"/>
    <property type="evidence" value="ECO:0007669"/>
    <property type="project" value="InterPro"/>
</dbReference>
<gene>
    <name evidence="2" type="ORF">GKIL_4498</name>
</gene>
<dbReference type="RefSeq" id="WP_023176136.1">
    <property type="nucleotide sequence ID" value="NC_022600.1"/>
</dbReference>
<dbReference type="InterPro" id="IPR029032">
    <property type="entry name" value="AhpD-like"/>
</dbReference>
<dbReference type="STRING" id="1183438.GKIL_4498"/>
<dbReference type="OrthoDB" id="9801997at2"/>
<feature type="domain" description="Carboxymuconolactone decarboxylase-like" evidence="1">
    <location>
        <begin position="40"/>
        <end position="124"/>
    </location>
</feature>
<evidence type="ECO:0000259" key="1">
    <source>
        <dbReference type="Pfam" id="PF02627"/>
    </source>
</evidence>
<dbReference type="PATRIC" id="fig|1183438.3.peg.4425"/>